<reference evidence="1 2" key="1">
    <citation type="submission" date="2019-03" db="EMBL/GenBank/DDBJ databases">
        <title>Genomic Encyclopedia of Archaeal and Bacterial Type Strains, Phase II (KMG-II): from individual species to whole genera.</title>
        <authorList>
            <person name="Goeker M."/>
        </authorList>
    </citation>
    <scope>NUCLEOTIDE SEQUENCE [LARGE SCALE GENOMIC DNA]</scope>
    <source>
        <strain evidence="1 2">DSM 28353</strain>
    </source>
</reference>
<dbReference type="RefSeq" id="WP_133583693.1">
    <property type="nucleotide sequence ID" value="NZ_SNYV01000011.1"/>
</dbReference>
<dbReference type="AlphaFoldDB" id="A0A4R6WLQ9"/>
<evidence type="ECO:0000313" key="1">
    <source>
        <dbReference type="EMBL" id="TDQ79937.1"/>
    </source>
</evidence>
<evidence type="ECO:0000313" key="2">
    <source>
        <dbReference type="Proteomes" id="UP000295292"/>
    </source>
</evidence>
<proteinExistence type="predicted"/>
<sequence length="104" mass="11383">MKSSEVGKLLFLNFGPIFCHLPGNNSMRILIDPSASGQPLITEADLSLFNTFILVDSDLSFLNDLALLLEARGKDVTIIGSLDELSKMFYLVGSTYRSKGNLRG</sequence>
<dbReference type="EMBL" id="SNYV01000011">
    <property type="protein sequence ID" value="TDQ79937.1"/>
    <property type="molecule type" value="Genomic_DNA"/>
</dbReference>
<comment type="caution">
    <text evidence="1">The sequence shown here is derived from an EMBL/GenBank/DDBJ whole genome shotgun (WGS) entry which is preliminary data.</text>
</comment>
<name>A0A4R6WLQ9_9SPHI</name>
<dbReference type="Proteomes" id="UP000295292">
    <property type="component" value="Unassembled WGS sequence"/>
</dbReference>
<organism evidence="1 2">
    <name type="scientific">Sphingobacterium yanglingense</name>
    <dbReference type="NCBI Taxonomy" id="1437280"/>
    <lineage>
        <taxon>Bacteria</taxon>
        <taxon>Pseudomonadati</taxon>
        <taxon>Bacteroidota</taxon>
        <taxon>Sphingobacteriia</taxon>
        <taxon>Sphingobacteriales</taxon>
        <taxon>Sphingobacteriaceae</taxon>
        <taxon>Sphingobacterium</taxon>
    </lineage>
</organism>
<protein>
    <submittedName>
        <fullName evidence="1">Uncharacterized protein</fullName>
    </submittedName>
</protein>
<accession>A0A4R6WLQ9</accession>
<gene>
    <name evidence="1" type="ORF">CLV99_1391</name>
</gene>
<keyword evidence="2" id="KW-1185">Reference proteome</keyword>